<dbReference type="InterPro" id="IPR036291">
    <property type="entry name" value="NAD(P)-bd_dom_sf"/>
</dbReference>
<keyword evidence="3" id="KW-0547">Nucleotide-binding</keyword>
<evidence type="ECO:0000256" key="1">
    <source>
        <dbReference type="ARBA" id="ARBA00022532"/>
    </source>
</evidence>
<dbReference type="FunFam" id="3.30.1490.20:FF:000020">
    <property type="entry name" value="Protein lysine acetyltransferase"/>
    <property type="match status" value="1"/>
</dbReference>
<feature type="domain" description="ATP-grasp" evidence="4">
    <location>
        <begin position="499"/>
        <end position="552"/>
    </location>
</feature>
<dbReference type="GO" id="GO:0005524">
    <property type="term" value="F:ATP binding"/>
    <property type="evidence" value="ECO:0007669"/>
    <property type="project" value="UniProtKB-UniRule"/>
</dbReference>
<dbReference type="Gene3D" id="3.40.50.720">
    <property type="entry name" value="NAD(P)-binding Rossmann-like Domain"/>
    <property type="match status" value="1"/>
</dbReference>
<comment type="similarity">
    <text evidence="2">In the N-terminal section; belongs to the acetate CoA ligase alpha subunit family.</text>
</comment>
<dbReference type="Pfam" id="PF13607">
    <property type="entry name" value="Succ_CoA_lig"/>
    <property type="match status" value="1"/>
</dbReference>
<organism evidence="5 6">
    <name type="scientific">Agrobacterium rosae</name>
    <dbReference type="NCBI Taxonomy" id="1972867"/>
    <lineage>
        <taxon>Bacteria</taxon>
        <taxon>Pseudomonadati</taxon>
        <taxon>Pseudomonadota</taxon>
        <taxon>Alphaproteobacteria</taxon>
        <taxon>Hyphomicrobiales</taxon>
        <taxon>Rhizobiaceae</taxon>
        <taxon>Rhizobium/Agrobacterium group</taxon>
        <taxon>Agrobacterium</taxon>
    </lineage>
</organism>
<dbReference type="SMART" id="SM00881">
    <property type="entry name" value="CoA_binding"/>
    <property type="match status" value="1"/>
</dbReference>
<dbReference type="EC" id="6.2.1.5" evidence="5"/>
<proteinExistence type="inferred from homology"/>
<dbReference type="GO" id="GO:0006099">
    <property type="term" value="P:tricarboxylic acid cycle"/>
    <property type="evidence" value="ECO:0007669"/>
    <property type="project" value="UniProtKB-KW"/>
</dbReference>
<dbReference type="AlphaFoldDB" id="A0A1R3U168"/>
<dbReference type="PANTHER" id="PTHR42793:SF1">
    <property type="entry name" value="PEPTIDYL-LYSINE N-ACETYLTRANSFERASE PATZ"/>
    <property type="match status" value="1"/>
</dbReference>
<evidence type="ECO:0000256" key="2">
    <source>
        <dbReference type="ARBA" id="ARBA00060888"/>
    </source>
</evidence>
<dbReference type="Gene3D" id="3.30.1490.20">
    <property type="entry name" value="ATP-grasp fold, A domain"/>
    <property type="match status" value="1"/>
</dbReference>
<dbReference type="InterPro" id="IPR013815">
    <property type="entry name" value="ATP_grasp_subdomain_1"/>
</dbReference>
<dbReference type="InterPro" id="IPR032875">
    <property type="entry name" value="Succ_CoA_lig_flav_dom"/>
</dbReference>
<evidence type="ECO:0000259" key="4">
    <source>
        <dbReference type="PROSITE" id="PS50975"/>
    </source>
</evidence>
<dbReference type="InterPro" id="IPR011761">
    <property type="entry name" value="ATP-grasp"/>
</dbReference>
<dbReference type="PANTHER" id="PTHR42793">
    <property type="entry name" value="COA BINDING DOMAIN CONTAINING PROTEIN"/>
    <property type="match status" value="1"/>
</dbReference>
<keyword evidence="5" id="KW-0436">Ligase</keyword>
<dbReference type="GO" id="GO:0004775">
    <property type="term" value="F:succinate-CoA ligase (ADP-forming) activity"/>
    <property type="evidence" value="ECO:0007669"/>
    <property type="project" value="UniProtKB-EC"/>
</dbReference>
<dbReference type="InterPro" id="IPR016102">
    <property type="entry name" value="Succinyl-CoA_synth-like"/>
</dbReference>
<dbReference type="EMBL" id="FMUE01000011">
    <property type="protein sequence ID" value="SCX32709.1"/>
    <property type="molecule type" value="Genomic_DNA"/>
</dbReference>
<sequence>MDQDIRFLPAHAIGRLLRPASVAIIGASDKPGALGASVLSNLDRLRFPGEIFLVNPNRAEIGGRACLKAISDLPEGVDVAILAIPRVSVLEAVNALALRKTGSVVIFSAGFAEGGPEGLAEQQEIAAIAARSGMIDEGPNCLGLVNFVDGIPLTFIETPDIRLDGRPGIGIVSQSGAIAAVVDTTLLARGLGLSFSISTGNDAASGVEDYVEYLIDDPNTHVIGMVVEQFRKPARFLKAARRCIAAGKPIVLLHPGRSSAARESAATHTGAMVGDYQVMKTSIERIGVILVETLEEFGDCLELTARYGRIGGGGTAVVGESGAFKALTLDMAEALNLPLPTMTDEDSPDLRAALPPFVPVSNPVDLTAQSLVDPDLYRRTLAALLADDRVQTIVLGIIQTDAATCTLKFPSILRAIEELKPGKPVIVAGLDEGAPIQTAYVDGLRERGIAYFPSTDRVMRAVSRIDERARRNLDASSSASVTLDGSPGGTAIVPEYKAKDILRSAGFVFPEGALATTPDDACRIATEIGYPVVLKAQSADLSHKSDAGGVIVGLSDDAAVAKGWAELAANIAAHRPGLVLDGVLVETMSPRGIELIIGARNDPEWGPVILVGFGGVQAEVLKDVRLLAPDLTPEAIIDEIRRLKCAALLDGFRGAGPCDVEAVAEIVSRLGNILRAEPSIREIDLNPVVVYPGRKGAIILDALMMVGD</sequence>
<protein>
    <submittedName>
        <fullName evidence="5">Succinyl-CoA ligase [ADP-forming] subunit beta</fullName>
        <ecNumber evidence="5">6.2.1.5</ecNumber>
    </submittedName>
</protein>
<dbReference type="STRING" id="1907666.DSM25559_3978"/>
<dbReference type="Pfam" id="PF13380">
    <property type="entry name" value="CoA_binding_2"/>
    <property type="match status" value="1"/>
</dbReference>
<dbReference type="Gene3D" id="3.30.470.20">
    <property type="entry name" value="ATP-grasp fold, B domain"/>
    <property type="match status" value="1"/>
</dbReference>
<evidence type="ECO:0000313" key="6">
    <source>
        <dbReference type="Proteomes" id="UP000187891"/>
    </source>
</evidence>
<dbReference type="SUPFAM" id="SSF56059">
    <property type="entry name" value="Glutathione synthetase ATP-binding domain-like"/>
    <property type="match status" value="1"/>
</dbReference>
<keyword evidence="1" id="KW-0816">Tricarboxylic acid cycle</keyword>
<dbReference type="Gene3D" id="3.40.50.261">
    <property type="entry name" value="Succinyl-CoA synthetase domains"/>
    <property type="match status" value="2"/>
</dbReference>
<name>A0A1R3U168_9HYPH</name>
<gene>
    <name evidence="5" type="primary">sucC_2</name>
    <name evidence="5" type="ORF">DSM25559_3978</name>
</gene>
<dbReference type="SUPFAM" id="SSF52210">
    <property type="entry name" value="Succinyl-CoA synthetase domains"/>
    <property type="match status" value="2"/>
</dbReference>
<accession>A0A1R3U168</accession>
<dbReference type="PROSITE" id="PS50975">
    <property type="entry name" value="ATP_GRASP"/>
    <property type="match status" value="1"/>
</dbReference>
<reference evidence="6" key="1">
    <citation type="submission" date="2016-10" db="EMBL/GenBank/DDBJ databases">
        <authorList>
            <person name="Wibberg D."/>
        </authorList>
    </citation>
    <scope>NUCLEOTIDE SEQUENCE [LARGE SCALE GENOMIC DNA]</scope>
</reference>
<keyword evidence="3" id="KW-0067">ATP-binding</keyword>
<evidence type="ECO:0000256" key="3">
    <source>
        <dbReference type="PROSITE-ProRule" id="PRU00409"/>
    </source>
</evidence>
<dbReference type="Pfam" id="PF13549">
    <property type="entry name" value="ATP-grasp_5"/>
    <property type="match status" value="1"/>
</dbReference>
<dbReference type="SUPFAM" id="SSF51735">
    <property type="entry name" value="NAD(P)-binding Rossmann-fold domains"/>
    <property type="match status" value="1"/>
</dbReference>
<dbReference type="Proteomes" id="UP000187891">
    <property type="component" value="Unassembled WGS sequence"/>
</dbReference>
<dbReference type="GO" id="GO:0046872">
    <property type="term" value="F:metal ion binding"/>
    <property type="evidence" value="ECO:0007669"/>
    <property type="project" value="InterPro"/>
</dbReference>
<dbReference type="InterPro" id="IPR003781">
    <property type="entry name" value="CoA-bd"/>
</dbReference>
<evidence type="ECO:0000313" key="5">
    <source>
        <dbReference type="EMBL" id="SCX32709.1"/>
    </source>
</evidence>
<dbReference type="RefSeq" id="WP_077122093.1">
    <property type="nucleotide sequence ID" value="NZ_FMUE01000011.1"/>
</dbReference>